<comment type="caution">
    <text evidence="1">The sequence shown here is derived from an EMBL/GenBank/DDBJ whole genome shotgun (WGS) entry which is preliminary data.</text>
</comment>
<evidence type="ECO:0008006" key="3">
    <source>
        <dbReference type="Google" id="ProtNLM"/>
    </source>
</evidence>
<dbReference type="SUPFAM" id="SSF52540">
    <property type="entry name" value="P-loop containing nucleoside triphosphate hydrolases"/>
    <property type="match status" value="1"/>
</dbReference>
<reference evidence="1 2" key="1">
    <citation type="journal article" date="2015" name="Plant Cell">
        <title>Oil accumulation by the oleaginous diatom Fistulifera solaris as revealed by the genome and transcriptome.</title>
        <authorList>
            <person name="Tanaka T."/>
            <person name="Maeda Y."/>
            <person name="Veluchamy A."/>
            <person name="Tanaka M."/>
            <person name="Abida H."/>
            <person name="Marechal E."/>
            <person name="Bowler C."/>
            <person name="Muto M."/>
            <person name="Sunaga Y."/>
            <person name="Tanaka M."/>
            <person name="Yoshino T."/>
            <person name="Taniguchi T."/>
            <person name="Fukuda Y."/>
            <person name="Nemoto M."/>
            <person name="Matsumoto M."/>
            <person name="Wong P.S."/>
            <person name="Aburatani S."/>
            <person name="Fujibuchi W."/>
        </authorList>
    </citation>
    <scope>NUCLEOTIDE SEQUENCE [LARGE SCALE GENOMIC DNA]</scope>
    <source>
        <strain evidence="1 2">JPCC DA0580</strain>
    </source>
</reference>
<dbReference type="Proteomes" id="UP000198406">
    <property type="component" value="Unassembled WGS sequence"/>
</dbReference>
<proteinExistence type="predicted"/>
<dbReference type="Gene3D" id="3.40.50.300">
    <property type="entry name" value="P-loop containing nucleotide triphosphate hydrolases"/>
    <property type="match status" value="1"/>
</dbReference>
<accession>A0A1Z5K2A3</accession>
<gene>
    <name evidence="1" type="ORF">FisN_6Hh233</name>
</gene>
<name>A0A1Z5K2A3_FISSO</name>
<dbReference type="InParanoid" id="A0A1Z5K2A3"/>
<sequence>MPTFQSIRFHPQLRLVSGDNHVLETPQALLSRHPAQLQLRQPDGTLQDVAWPVIQKLRYDVAQALLEQSATGQKVRDIDERIQGTDDNDKIRFPGTVSLHQLLQYEASIRPPHPLTTGCPTSDTWLDWGLVVQIAGPSAAGKTQLMLQVLAQNGGHYWSSDPALRSIAKRWHEFGSSREVSFFYIQNEYDLLRQLQEITYDNAPPILVIDSFSTCLTNVEYSDTPIRQHITHAVRSVAQQYQITIFLVHGTVGAAKHESSSMVDDDENDLPSVPRSSSAYKPALSWWKVDDIRIWMEAGTVRLDRHPTRAPQYDTFPVRIDSAGVTELGTNDRAM</sequence>
<protein>
    <recommendedName>
        <fullName evidence="3">RecA family profile 1 domain-containing protein</fullName>
    </recommendedName>
</protein>
<evidence type="ECO:0000313" key="1">
    <source>
        <dbReference type="EMBL" id="GAX20282.1"/>
    </source>
</evidence>
<organism evidence="1 2">
    <name type="scientific">Fistulifera solaris</name>
    <name type="common">Oleaginous diatom</name>
    <dbReference type="NCBI Taxonomy" id="1519565"/>
    <lineage>
        <taxon>Eukaryota</taxon>
        <taxon>Sar</taxon>
        <taxon>Stramenopiles</taxon>
        <taxon>Ochrophyta</taxon>
        <taxon>Bacillariophyta</taxon>
        <taxon>Bacillariophyceae</taxon>
        <taxon>Bacillariophycidae</taxon>
        <taxon>Naviculales</taxon>
        <taxon>Naviculaceae</taxon>
        <taxon>Fistulifera</taxon>
    </lineage>
</organism>
<dbReference type="InterPro" id="IPR027417">
    <property type="entry name" value="P-loop_NTPase"/>
</dbReference>
<dbReference type="AlphaFoldDB" id="A0A1Z5K2A3"/>
<dbReference type="EMBL" id="BDSP01000146">
    <property type="protein sequence ID" value="GAX20282.1"/>
    <property type="molecule type" value="Genomic_DNA"/>
</dbReference>
<keyword evidence="2" id="KW-1185">Reference proteome</keyword>
<evidence type="ECO:0000313" key="2">
    <source>
        <dbReference type="Proteomes" id="UP000198406"/>
    </source>
</evidence>
<dbReference type="OrthoDB" id="336321at2759"/>